<evidence type="ECO:0000313" key="1">
    <source>
        <dbReference type="EMBL" id="MXP76250.1"/>
    </source>
</evidence>
<dbReference type="AlphaFoldDB" id="A0A7X3MHB0"/>
<name>A0A7X3MHB0_9FIRM</name>
<evidence type="ECO:0000313" key="2">
    <source>
        <dbReference type="Proteomes" id="UP000460412"/>
    </source>
</evidence>
<gene>
    <name evidence="1" type="ORF">GN277_12850</name>
</gene>
<sequence>MGFIDVKEKVIKTLGEFLNRNKEYIVEAYISNTATSHIIGRMYVATDRTFKTDDKGFTLEWDNKQDITYNNLSVLYDDILACYDETDEYDQQMIFVILKCGISIDFGCCGMN</sequence>
<dbReference type="Proteomes" id="UP000460412">
    <property type="component" value="Unassembled WGS sequence"/>
</dbReference>
<comment type="caution">
    <text evidence="1">The sequence shown here is derived from an EMBL/GenBank/DDBJ whole genome shotgun (WGS) entry which is preliminary data.</text>
</comment>
<proteinExistence type="predicted"/>
<reference evidence="1 2" key="1">
    <citation type="submission" date="2019-12" db="EMBL/GenBank/DDBJ databases">
        <title>Sporaefaciens musculi gen. nov., sp. nov., a novel bacterium isolated from the caecum of an obese mouse.</title>
        <authorList>
            <person name="Rasmussen T.S."/>
            <person name="Streidl T."/>
            <person name="Hitch T.C.A."/>
            <person name="Wortmann E."/>
            <person name="Deptula P."/>
            <person name="Hansen M."/>
            <person name="Nielsen D.S."/>
            <person name="Clavel T."/>
            <person name="Vogensen F.K."/>
        </authorList>
    </citation>
    <scope>NUCLEOTIDE SEQUENCE [LARGE SCALE GENOMIC DNA]</scope>
    <source>
        <strain evidence="1 2">WCA-9-b2</strain>
    </source>
</reference>
<dbReference type="EMBL" id="WUQX01000001">
    <property type="protein sequence ID" value="MXP76250.1"/>
    <property type="molecule type" value="Genomic_DNA"/>
</dbReference>
<accession>A0A7X3MHB0</accession>
<organism evidence="1 2">
    <name type="scientific">Sporofaciens musculi</name>
    <dbReference type="NCBI Taxonomy" id="2681861"/>
    <lineage>
        <taxon>Bacteria</taxon>
        <taxon>Bacillati</taxon>
        <taxon>Bacillota</taxon>
        <taxon>Clostridia</taxon>
        <taxon>Lachnospirales</taxon>
        <taxon>Lachnospiraceae</taxon>
        <taxon>Sporofaciens</taxon>
    </lineage>
</organism>
<protein>
    <submittedName>
        <fullName evidence="1">Uncharacterized protein</fullName>
    </submittedName>
</protein>
<dbReference type="RefSeq" id="WP_159751402.1">
    <property type="nucleotide sequence ID" value="NZ_WUQX01000001.1"/>
</dbReference>
<keyword evidence="2" id="KW-1185">Reference proteome</keyword>